<evidence type="ECO:0000313" key="5">
    <source>
        <dbReference type="Proteomes" id="UP000516437"/>
    </source>
</evidence>
<organism evidence="4 5">
    <name type="scientific">Morella rubra</name>
    <name type="common">Chinese bayberry</name>
    <dbReference type="NCBI Taxonomy" id="262757"/>
    <lineage>
        <taxon>Eukaryota</taxon>
        <taxon>Viridiplantae</taxon>
        <taxon>Streptophyta</taxon>
        <taxon>Embryophyta</taxon>
        <taxon>Tracheophyta</taxon>
        <taxon>Spermatophyta</taxon>
        <taxon>Magnoliopsida</taxon>
        <taxon>eudicotyledons</taxon>
        <taxon>Gunneridae</taxon>
        <taxon>Pentapetalae</taxon>
        <taxon>rosids</taxon>
        <taxon>fabids</taxon>
        <taxon>Fagales</taxon>
        <taxon>Myricaceae</taxon>
        <taxon>Morella</taxon>
    </lineage>
</organism>
<feature type="compositionally biased region" description="Polar residues" evidence="1">
    <location>
        <begin position="91"/>
        <end position="102"/>
    </location>
</feature>
<feature type="region of interest" description="Disordered" evidence="1">
    <location>
        <begin position="23"/>
        <end position="44"/>
    </location>
</feature>
<name>A0A6A1V0N5_9ROSI</name>
<feature type="transmembrane region" description="Helical" evidence="2">
    <location>
        <begin position="50"/>
        <end position="71"/>
    </location>
</feature>
<reference evidence="4" key="3">
    <citation type="submission" date="2019-09" db="EMBL/GenBank/DDBJ databases">
        <authorList>
            <person name="Gao Z."/>
        </authorList>
    </citation>
    <scope>NUCLEOTIDE SEQUENCE</scope>
    <source>
        <tissue evidence="4">Leaves</tissue>
    </source>
</reference>
<dbReference type="GO" id="GO:0016020">
    <property type="term" value="C:membrane"/>
    <property type="evidence" value="ECO:0007669"/>
    <property type="project" value="TreeGrafter"/>
</dbReference>
<keyword evidence="5" id="KW-1185">Reference proteome</keyword>
<accession>A0A6A1V0N5</accession>
<keyword evidence="2" id="KW-0472">Membrane</keyword>
<dbReference type="InterPro" id="IPR010605">
    <property type="entry name" value="DUF1191"/>
</dbReference>
<feature type="region of interest" description="Disordered" evidence="1">
    <location>
        <begin position="87"/>
        <end position="112"/>
    </location>
</feature>
<keyword evidence="2" id="KW-1133">Transmembrane helix</keyword>
<reference evidence="4 5" key="2">
    <citation type="journal article" date="2019" name="Plant Biotechnol. J.">
        <title>The red bayberry genome and genetic basis of sex determination.</title>
        <authorList>
            <person name="Jia H.M."/>
            <person name="Jia H.J."/>
            <person name="Cai Q.L."/>
            <person name="Wang Y."/>
            <person name="Zhao H.B."/>
            <person name="Yang W.F."/>
            <person name="Wang G.Y."/>
            <person name="Li Y.H."/>
            <person name="Zhan D.L."/>
            <person name="Shen Y.T."/>
            <person name="Niu Q.F."/>
            <person name="Chang L."/>
            <person name="Qiu J."/>
            <person name="Zhao L."/>
            <person name="Xie H.B."/>
            <person name="Fu W.Y."/>
            <person name="Jin J."/>
            <person name="Li X.W."/>
            <person name="Jiao Y."/>
            <person name="Zhou C.C."/>
            <person name="Tu T."/>
            <person name="Chai C.Y."/>
            <person name="Gao J.L."/>
            <person name="Fan L.J."/>
            <person name="van de Weg E."/>
            <person name="Wang J.Y."/>
            <person name="Gao Z.S."/>
        </authorList>
    </citation>
    <scope>NUCLEOTIDE SEQUENCE [LARGE SCALE GENOMIC DNA]</scope>
    <source>
        <tissue evidence="4">Leaves</tissue>
    </source>
</reference>
<dbReference type="EMBL" id="RXIC02000025">
    <property type="protein sequence ID" value="KAB1206222.1"/>
    <property type="molecule type" value="Genomic_DNA"/>
</dbReference>
<gene>
    <name evidence="3" type="ORF">CJ030_MR7G014339</name>
    <name evidence="4" type="ORF">CJ030_MR7G014367</name>
</gene>
<evidence type="ECO:0000313" key="3">
    <source>
        <dbReference type="EMBL" id="KAB1206194.1"/>
    </source>
</evidence>
<keyword evidence="2" id="KW-0812">Transmembrane</keyword>
<reference evidence="4" key="1">
    <citation type="submission" date="2018-07" db="EMBL/GenBank/DDBJ databases">
        <authorList>
            <person name="Gao Z.-S."/>
            <person name="Jia H.-M."/>
            <person name="Jia H.-J."/>
            <person name="Cai Q.-L."/>
            <person name="Wang Y."/>
            <person name="Zhao H.-B."/>
        </authorList>
    </citation>
    <scope>NUCLEOTIDE SEQUENCE</scope>
    <source>
        <tissue evidence="4">Leaves</tissue>
    </source>
</reference>
<sequence length="131" mass="14290">MLSRNVCPTTQQGHFSVVVESIAPSPAPQTEPSARGGLGGGREKSHNKEWIVLGSVVGGVALAAVLALLVASSRRLRHKKKVQQMEWESSRGVTLRSTSIGDTKTPPMGTRTRPVLEDERFRLGHLFPRRL</sequence>
<evidence type="ECO:0000313" key="4">
    <source>
        <dbReference type="EMBL" id="KAB1206222.1"/>
    </source>
</evidence>
<dbReference type="PANTHER" id="PTHR33512">
    <property type="entry name" value="PROTEIN, PUTATIVE (DUF1191)-RELATED"/>
    <property type="match status" value="1"/>
</dbReference>
<comment type="caution">
    <text evidence="4">The sequence shown here is derived from an EMBL/GenBank/DDBJ whole genome shotgun (WGS) entry which is preliminary data.</text>
</comment>
<protein>
    <submittedName>
        <fullName evidence="4">Uncharacterized protein</fullName>
    </submittedName>
</protein>
<dbReference type="PANTHER" id="PTHR33512:SF10">
    <property type="entry name" value="PLANT_F17O14-7 PROTEIN"/>
    <property type="match status" value="1"/>
</dbReference>
<evidence type="ECO:0000256" key="1">
    <source>
        <dbReference type="SAM" id="MobiDB-lite"/>
    </source>
</evidence>
<dbReference type="EMBL" id="RXIC02000025">
    <property type="protein sequence ID" value="KAB1206194.1"/>
    <property type="molecule type" value="Genomic_DNA"/>
</dbReference>
<proteinExistence type="predicted"/>
<dbReference type="Proteomes" id="UP000516437">
    <property type="component" value="Chromosome 7"/>
</dbReference>
<dbReference type="AlphaFoldDB" id="A0A6A1V0N5"/>
<evidence type="ECO:0000256" key="2">
    <source>
        <dbReference type="SAM" id="Phobius"/>
    </source>
</evidence>